<sequence>MRTDIWAELLADLHEAEEIAGGEHFYKPLAPTEQKLSVGKVVRICQKQGKY</sequence>
<reference evidence="2" key="1">
    <citation type="journal article" date="2019" name="Int. J. Syst. Evol. Microbiol.">
        <title>The Global Catalogue of Microorganisms (GCM) 10K type strain sequencing project: providing services to taxonomists for standard genome sequencing and annotation.</title>
        <authorList>
            <consortium name="The Broad Institute Genomics Platform"/>
            <consortium name="The Broad Institute Genome Sequencing Center for Infectious Disease"/>
            <person name="Wu L."/>
            <person name="Ma J."/>
        </authorList>
    </citation>
    <scope>NUCLEOTIDE SEQUENCE [LARGE SCALE GENOMIC DNA]</scope>
    <source>
        <strain evidence="2">JCM 17925</strain>
    </source>
</reference>
<protein>
    <submittedName>
        <fullName evidence="1">Uncharacterized protein</fullName>
    </submittedName>
</protein>
<keyword evidence="2" id="KW-1185">Reference proteome</keyword>
<name>A0ABP8KRB0_9BACT</name>
<organism evidence="1 2">
    <name type="scientific">Nibrella viscosa</name>
    <dbReference type="NCBI Taxonomy" id="1084524"/>
    <lineage>
        <taxon>Bacteria</taxon>
        <taxon>Pseudomonadati</taxon>
        <taxon>Bacteroidota</taxon>
        <taxon>Cytophagia</taxon>
        <taxon>Cytophagales</taxon>
        <taxon>Spirosomataceae</taxon>
        <taxon>Nibrella</taxon>
    </lineage>
</organism>
<gene>
    <name evidence="1" type="ORF">GCM10023187_41260</name>
</gene>
<evidence type="ECO:0000313" key="1">
    <source>
        <dbReference type="EMBL" id="GAA4413207.1"/>
    </source>
</evidence>
<evidence type="ECO:0000313" key="2">
    <source>
        <dbReference type="Proteomes" id="UP001500936"/>
    </source>
</evidence>
<dbReference type="Proteomes" id="UP001500936">
    <property type="component" value="Unassembled WGS sequence"/>
</dbReference>
<dbReference type="EMBL" id="BAABHB010000010">
    <property type="protein sequence ID" value="GAA4413207.1"/>
    <property type="molecule type" value="Genomic_DNA"/>
</dbReference>
<proteinExistence type="predicted"/>
<accession>A0ABP8KRB0</accession>
<comment type="caution">
    <text evidence="1">The sequence shown here is derived from an EMBL/GenBank/DDBJ whole genome shotgun (WGS) entry which is preliminary data.</text>
</comment>